<dbReference type="InterPro" id="IPR016267">
    <property type="entry name" value="UDPGP_trans"/>
</dbReference>
<dbReference type="InterPro" id="IPR029044">
    <property type="entry name" value="Nucleotide-diphossugar_trans"/>
</dbReference>
<dbReference type="GO" id="GO:0003983">
    <property type="term" value="F:UTP:glucose-1-phosphate uridylyltransferase activity"/>
    <property type="evidence" value="ECO:0007669"/>
    <property type="project" value="UniProtKB-EC"/>
</dbReference>
<dbReference type="PIRSF" id="PIRSF000806">
    <property type="entry name" value="UDPGP"/>
    <property type="match status" value="1"/>
</dbReference>
<evidence type="ECO:0000256" key="5">
    <source>
        <dbReference type="PIRNR" id="PIRNR000806"/>
    </source>
</evidence>
<dbReference type="PANTHER" id="PTHR43511">
    <property type="match status" value="1"/>
</dbReference>
<dbReference type="EMBL" id="KB932201">
    <property type="protein sequence ID" value="KCV73311.1"/>
    <property type="molecule type" value="Genomic_DNA"/>
</dbReference>
<evidence type="ECO:0000313" key="8">
    <source>
        <dbReference type="EMBL" id="KCV73311.1"/>
    </source>
</evidence>
<dbReference type="RefSeq" id="XP_009493012.1">
    <property type="nucleotide sequence ID" value="XM_009494737.1"/>
</dbReference>
<dbReference type="OrthoDB" id="932129at2759"/>
<gene>
    <name evidence="8" type="ORF">H696_00852</name>
</gene>
<dbReference type="Proteomes" id="UP000030693">
    <property type="component" value="Unassembled WGS sequence"/>
</dbReference>
<dbReference type="Gene3D" id="3.90.550.10">
    <property type="entry name" value="Spore Coat Polysaccharide Biosynthesis Protein SpsA, Chain A"/>
    <property type="match status" value="1"/>
</dbReference>
<comment type="catalytic activity">
    <reaction evidence="5">
        <text>alpha-D-glucose 1-phosphate + UTP + H(+) = UDP-alpha-D-glucose + diphosphate</text>
        <dbReference type="Rhea" id="RHEA:19889"/>
        <dbReference type="ChEBI" id="CHEBI:15378"/>
        <dbReference type="ChEBI" id="CHEBI:33019"/>
        <dbReference type="ChEBI" id="CHEBI:46398"/>
        <dbReference type="ChEBI" id="CHEBI:58601"/>
        <dbReference type="ChEBI" id="CHEBI:58885"/>
        <dbReference type="EC" id="2.7.7.9"/>
    </reaction>
</comment>
<feature type="binding site" evidence="7">
    <location>
        <position position="121"/>
    </location>
    <ligand>
        <name>UTP</name>
        <dbReference type="ChEBI" id="CHEBI:46398"/>
    </ligand>
</feature>
<dbReference type="eggNOG" id="KOG2638">
    <property type="taxonomic scope" value="Eukaryota"/>
</dbReference>
<dbReference type="Gene3D" id="2.160.10.10">
    <property type="entry name" value="Hexapeptide repeat proteins"/>
    <property type="match status" value="1"/>
</dbReference>
<organism evidence="8">
    <name type="scientific">Fonticula alba</name>
    <name type="common">Slime mold</name>
    <dbReference type="NCBI Taxonomy" id="691883"/>
    <lineage>
        <taxon>Eukaryota</taxon>
        <taxon>Rotosphaerida</taxon>
        <taxon>Fonticulaceae</taxon>
        <taxon>Fonticula</taxon>
    </lineage>
</organism>
<evidence type="ECO:0000256" key="3">
    <source>
        <dbReference type="ARBA" id="ARBA00022679"/>
    </source>
</evidence>
<keyword evidence="4 5" id="KW-0548">Nucleotidyltransferase</keyword>
<protein>
    <recommendedName>
        <fullName evidence="2 5">UTP--glucose-1-phosphate uridylyltransferase</fullName>
        <ecNumber evidence="2 5">2.7.7.9</ecNumber>
    </recommendedName>
</protein>
<comment type="similarity">
    <text evidence="1 5">Belongs to the UDPGP type 1 family.</text>
</comment>
<dbReference type="CDD" id="cd00897">
    <property type="entry name" value="UGPase_euk"/>
    <property type="match status" value="1"/>
</dbReference>
<sequence>MIRNASLVKFESQVYSAMTEAMRRELEVLIATAPESKRLAFAQEMEGFTELFTRYHSERASGKGAINWMEIHTPRPNQILQYDVLAQPTDNIDAARAMLNKLVVLKLNGGLGTTMGCVGPKSAIEVRSQMTFLDLTVRQIEFLNQTYGCDVPLILMNSFNTTDDTAKIIQKYKSHDVRILTFNQSRYPRFNHESNAPCPNSFDSDKRMWFPPGHGDLYDSFARSGLLQEMLDQGRELMFVSNVDNLGATVDLAILQHILQSASEFVMEVTDKTRADVKGGTLVDHHGCLRLLELAQVPPQHVDEFKSISKFRSFNTNNLWMRLDAVYRVVAERTLELELIVNPKTIPETGEKVVQLETAAGAAIRFFKNGIGLSVPRSRFLPVKGTGDLLLVQSNLYSLSHGAMVLNKNRAVSTLPLIKLGSEFGRVSDYLSRFAQIPDILELDHLTVTGDVNFGSGVTLRGTVIIVATHGQRIDIPNGSILENKIVTGHLRILDH</sequence>
<feature type="binding site" evidence="7">
    <location>
        <position position="244"/>
    </location>
    <ligand>
        <name>UTP</name>
        <dbReference type="ChEBI" id="CHEBI:46398"/>
    </ligand>
</feature>
<keyword evidence="9" id="KW-1185">Reference proteome</keyword>
<feature type="binding site" evidence="7">
    <location>
        <position position="384"/>
    </location>
    <ligand>
        <name>UTP</name>
        <dbReference type="ChEBI" id="CHEBI:46398"/>
    </ligand>
</feature>
<dbReference type="GeneID" id="20525577"/>
<dbReference type="EC" id="2.7.7.9" evidence="2 5"/>
<evidence type="ECO:0000256" key="6">
    <source>
        <dbReference type="PIRSR" id="PIRSR000806-1"/>
    </source>
</evidence>
<keyword evidence="3 5" id="KW-0808">Transferase</keyword>
<dbReference type="AlphaFoldDB" id="A0A058ZH69"/>
<evidence type="ECO:0000256" key="1">
    <source>
        <dbReference type="ARBA" id="ARBA00010401"/>
    </source>
</evidence>
<evidence type="ECO:0000256" key="2">
    <source>
        <dbReference type="ARBA" id="ARBA00012415"/>
    </source>
</evidence>
<dbReference type="Pfam" id="PF01704">
    <property type="entry name" value="UDPGP"/>
    <property type="match status" value="1"/>
</dbReference>
<evidence type="ECO:0000313" key="9">
    <source>
        <dbReference type="Proteomes" id="UP000030693"/>
    </source>
</evidence>
<dbReference type="FunFam" id="3.90.550.10:FF:000002">
    <property type="entry name" value="UTP--glucose-1-phosphate uridylyltransferase"/>
    <property type="match status" value="1"/>
</dbReference>
<proteinExistence type="inferred from homology"/>
<name>A0A058ZH69_FONAL</name>
<feature type="binding site" evidence="6">
    <location>
        <position position="214"/>
    </location>
    <ligand>
        <name>substrate</name>
    </ligand>
</feature>
<dbReference type="SUPFAM" id="SSF53448">
    <property type="entry name" value="Nucleotide-diphospho-sugar transferases"/>
    <property type="match status" value="1"/>
</dbReference>
<feature type="binding site" evidence="7">
    <location>
        <position position="213"/>
    </location>
    <ligand>
        <name>UTP</name>
        <dbReference type="ChEBI" id="CHEBI:46398"/>
    </ligand>
</feature>
<accession>A0A058ZH69</accession>
<feature type="binding site" evidence="7">
    <location>
        <position position="184"/>
    </location>
    <ligand>
        <name>UTP</name>
        <dbReference type="ChEBI" id="CHEBI:46398"/>
    </ligand>
</feature>
<dbReference type="FunFam" id="2.160.10.10:FF:000001">
    <property type="entry name" value="UTP--glucose-1-phosphate uridylyltransferase"/>
    <property type="match status" value="1"/>
</dbReference>
<evidence type="ECO:0000256" key="7">
    <source>
        <dbReference type="PIRSR" id="PIRSR000806-2"/>
    </source>
</evidence>
<reference evidence="8" key="1">
    <citation type="submission" date="2013-04" db="EMBL/GenBank/DDBJ databases">
        <title>The Genome Sequence of Fonticula alba ATCC 38817.</title>
        <authorList>
            <consortium name="The Broad Institute Genomics Platform"/>
            <person name="Russ C."/>
            <person name="Cuomo C."/>
            <person name="Burger G."/>
            <person name="Gray M.W."/>
            <person name="Holland P.W.H."/>
            <person name="King N."/>
            <person name="Lang F.B.F."/>
            <person name="Roger A.J."/>
            <person name="Ruiz-Trillo I."/>
            <person name="Brown M."/>
            <person name="Walker B."/>
            <person name="Young S."/>
            <person name="Zeng Q."/>
            <person name="Gargeya S."/>
            <person name="Fitzgerald M."/>
            <person name="Haas B."/>
            <person name="Abouelleil A."/>
            <person name="Allen A.W."/>
            <person name="Alvarado L."/>
            <person name="Arachchi H.M."/>
            <person name="Berlin A.M."/>
            <person name="Chapman S.B."/>
            <person name="Gainer-Dewar J."/>
            <person name="Goldberg J."/>
            <person name="Griggs A."/>
            <person name="Gujja S."/>
            <person name="Hansen M."/>
            <person name="Howarth C."/>
            <person name="Imamovic A."/>
            <person name="Ireland A."/>
            <person name="Larimer J."/>
            <person name="McCowan C."/>
            <person name="Murphy C."/>
            <person name="Pearson M."/>
            <person name="Poon T.W."/>
            <person name="Priest M."/>
            <person name="Roberts A."/>
            <person name="Saif S."/>
            <person name="Shea T."/>
            <person name="Sisk P."/>
            <person name="Sykes S."/>
            <person name="Wortman J."/>
            <person name="Nusbaum C."/>
            <person name="Birren B."/>
        </authorList>
    </citation>
    <scope>NUCLEOTIDE SEQUENCE [LARGE SCALE GENOMIC DNA]</scope>
    <source>
        <strain evidence="8">ATCC 38817</strain>
    </source>
</reference>
<evidence type="ECO:0000256" key="4">
    <source>
        <dbReference type="ARBA" id="ARBA00022695"/>
    </source>
</evidence>
<dbReference type="OMA" id="KEYCFLS"/>
<dbReference type="InterPro" id="IPR002618">
    <property type="entry name" value="UDPGP_fam"/>
</dbReference>
<dbReference type="STRING" id="691883.A0A058ZH69"/>
<dbReference type="GO" id="GO:0006011">
    <property type="term" value="P:UDP-alpha-D-glucose metabolic process"/>
    <property type="evidence" value="ECO:0007669"/>
    <property type="project" value="UniProtKB-UniRule"/>
</dbReference>